<evidence type="ECO:0000313" key="3">
    <source>
        <dbReference type="Proteomes" id="UP000000432"/>
    </source>
</evidence>
<dbReference type="AlphaFoldDB" id="F9ULR5"/>
<dbReference type="HOGENOM" id="CLU_1341849_0_0_9"/>
<organism evidence="2 3">
    <name type="scientific">Lactiplantibacillus plantarum (strain ATCC BAA-793 / NCIMB 8826 / WCFS1)</name>
    <name type="common">Lactobacillus plantarum</name>
    <dbReference type="NCBI Taxonomy" id="220668"/>
    <lineage>
        <taxon>Bacteria</taxon>
        <taxon>Bacillati</taxon>
        <taxon>Bacillota</taxon>
        <taxon>Bacilli</taxon>
        <taxon>Lactobacillales</taxon>
        <taxon>Lactobacillaceae</taxon>
        <taxon>Lactiplantibacillus</taxon>
    </lineage>
</organism>
<gene>
    <name evidence="2" type="ordered locus">lp_0677</name>
</gene>
<dbReference type="Proteomes" id="UP000000432">
    <property type="component" value="Chromosome"/>
</dbReference>
<dbReference type="PATRIC" id="fig|220668.9.peg.569"/>
<sequence>MANQELVYDITKQPNLQPAQQAIYARVGDGGLKTVTVKLNANNYPYDLTGKHVNFEGVKADSTRIIDTSGGIVLDPQGGIFRYVFPAQTFTARGRFQQAFFKVMLGDKVDTTIDVVVDVSPNLVEFGINSESYLSEYEQLISELKDKQQTFLTDLGQKVDLSKTQLQNISDRLDNIKTQLATNDVVSKTEFNTKLKNVVFIKEG</sequence>
<reference evidence="2 3" key="1">
    <citation type="journal article" date="2003" name="Proc. Natl. Acad. Sci. U.S.A.">
        <title>Complete genome sequence of Lactobacillus plantarum WCFS1.</title>
        <authorList>
            <person name="Kleerebezem M."/>
            <person name="Boekhorst J."/>
            <person name="van Kranenburg R."/>
            <person name="Molenaar D."/>
            <person name="Kuipers O.P."/>
            <person name="Leer R."/>
            <person name="Tarchini R."/>
            <person name="Peters S.A."/>
            <person name="Sandbrink H.M."/>
            <person name="Fiers M.W."/>
            <person name="Stiekema W."/>
            <person name="Lankhorst R.M."/>
            <person name="Bron P.A."/>
            <person name="Hoffer S.M."/>
            <person name="Groot M.N."/>
            <person name="Kerkhoven R."/>
            <person name="de Vries M."/>
            <person name="Ursing B."/>
            <person name="de Vos W.M."/>
            <person name="Siezen R.J."/>
        </authorList>
    </citation>
    <scope>NUCLEOTIDE SEQUENCE [LARGE SCALE GENOMIC DNA]</scope>
    <source>
        <strain evidence="3">ATCC BAA-793 / NCIMB 8826 / WCFS1</strain>
    </source>
</reference>
<dbReference type="eggNOG" id="ENOG5030IEZ">
    <property type="taxonomic scope" value="Bacteria"/>
</dbReference>
<dbReference type="KEGG" id="lpl:lp_0677"/>
<dbReference type="RefSeq" id="WP_011101127.1">
    <property type="nucleotide sequence ID" value="NC_004567.2"/>
</dbReference>
<feature type="domain" description="BppU N-terminal" evidence="1">
    <location>
        <begin position="3"/>
        <end position="146"/>
    </location>
</feature>
<evidence type="ECO:0000259" key="1">
    <source>
        <dbReference type="Pfam" id="PF10651"/>
    </source>
</evidence>
<dbReference type="OrthoDB" id="1884875at2"/>
<dbReference type="EnsemblBacteria" id="CCC78154">
    <property type="protein sequence ID" value="CCC78154"/>
    <property type="gene ID" value="lp_0677"/>
</dbReference>
<keyword evidence="3" id="KW-1185">Reference proteome</keyword>
<protein>
    <submittedName>
        <fullName evidence="2">Prophage P1 protein 54, minor head protein</fullName>
    </submittedName>
</protein>
<dbReference type="InterPro" id="IPR018913">
    <property type="entry name" value="BppU_N"/>
</dbReference>
<dbReference type="Pfam" id="PF10651">
    <property type="entry name" value="BppU_N"/>
    <property type="match status" value="1"/>
</dbReference>
<dbReference type="Gene3D" id="2.60.40.3350">
    <property type="match status" value="1"/>
</dbReference>
<evidence type="ECO:0000313" key="2">
    <source>
        <dbReference type="EMBL" id="CCC78154.1"/>
    </source>
</evidence>
<dbReference type="STRING" id="220668.lp_0677"/>
<accession>F9ULR5</accession>
<name>F9ULR5_LACPL</name>
<proteinExistence type="predicted"/>
<reference evidence="2 3" key="3">
    <citation type="journal article" date="2012" name="J. Bacteriol.">
        <title>Complete resequencing and reannotation of the Lactobacillus plantarum WCFS1 genome.</title>
        <authorList>
            <person name="Siezen R.J."/>
            <person name="Francke C."/>
            <person name="Renckens B."/>
            <person name="Boekhorst J."/>
            <person name="Wels M."/>
            <person name="Kleerebezem M."/>
            <person name="van Hijum S.A.F.T."/>
        </authorList>
    </citation>
    <scope>NUCLEOTIDE SEQUENCE [LARGE SCALE GENOMIC DNA]</scope>
    <source>
        <strain evidence="3">ATCC BAA-793 / NCIMB 8826 / WCFS1</strain>
    </source>
</reference>
<reference key="2">
    <citation type="submission" date="2011-06" db="EMBL/GenBank/DDBJ databases">
        <title>Complete resequencing and reannotation of the Lactobacillus plantarum WCFS1 genome.</title>
        <authorList>
            <person name="Siezen R.J."/>
            <person name="Francke C."/>
            <person name="Renckens B."/>
            <person name="Boekhorst J."/>
            <person name="Wels M."/>
            <person name="Kleerebezem M."/>
            <person name="van Hijum S.A.F.T."/>
        </authorList>
    </citation>
    <scope>NUCLEOTIDE SEQUENCE</scope>
    <source>
        <strain>WCFS1</strain>
    </source>
</reference>
<dbReference type="EMBL" id="AL935263">
    <property type="protein sequence ID" value="CCC78154.1"/>
    <property type="molecule type" value="Genomic_DNA"/>
</dbReference>